<dbReference type="InterPro" id="IPR029063">
    <property type="entry name" value="SAM-dependent_MTases_sf"/>
</dbReference>
<dbReference type="GO" id="GO:0032259">
    <property type="term" value="P:methylation"/>
    <property type="evidence" value="ECO:0007669"/>
    <property type="project" value="UniProtKB-KW"/>
</dbReference>
<reference evidence="3" key="1">
    <citation type="submission" date="2016-10" db="EMBL/GenBank/DDBJ databases">
        <authorList>
            <person name="Benchimol M."/>
            <person name="Almeida L.G."/>
            <person name="Vasconcelos A.T."/>
            <person name="Perreira-Neves A."/>
            <person name="Rosa I.A."/>
            <person name="Tasca T."/>
            <person name="Bogo M.R."/>
            <person name="de Souza W."/>
        </authorList>
    </citation>
    <scope>NUCLEOTIDE SEQUENCE [LARGE SCALE GENOMIC DNA]</scope>
    <source>
        <strain evidence="3">K</strain>
    </source>
</reference>
<dbReference type="GO" id="GO:0008168">
    <property type="term" value="F:methyltransferase activity"/>
    <property type="evidence" value="ECO:0007669"/>
    <property type="project" value="UniProtKB-KW"/>
</dbReference>
<dbReference type="PANTHER" id="PTHR43861:SF3">
    <property type="entry name" value="PUTATIVE (AFU_ORTHOLOGUE AFUA_2G14390)-RELATED"/>
    <property type="match status" value="1"/>
</dbReference>
<comment type="caution">
    <text evidence="3">The sequence shown here is derived from an EMBL/GenBank/DDBJ whole genome shotgun (WGS) entry which is preliminary data.</text>
</comment>
<accession>A0A1J4J3M7</accession>
<dbReference type="InterPro" id="IPR041698">
    <property type="entry name" value="Methyltransf_25"/>
</dbReference>
<dbReference type="AlphaFoldDB" id="A0A1J4J3M7"/>
<keyword evidence="4" id="KW-1185">Reference proteome</keyword>
<dbReference type="Pfam" id="PF13649">
    <property type="entry name" value="Methyltransf_25"/>
    <property type="match status" value="1"/>
</dbReference>
<dbReference type="Proteomes" id="UP000179807">
    <property type="component" value="Unassembled WGS sequence"/>
</dbReference>
<organism evidence="3 4">
    <name type="scientific">Tritrichomonas foetus</name>
    <dbReference type="NCBI Taxonomy" id="1144522"/>
    <lineage>
        <taxon>Eukaryota</taxon>
        <taxon>Metamonada</taxon>
        <taxon>Parabasalia</taxon>
        <taxon>Tritrichomonadida</taxon>
        <taxon>Tritrichomonadidae</taxon>
        <taxon>Tritrichomonas</taxon>
    </lineage>
</organism>
<sequence>MQRDFFQDKAKEWNNPAKIKDTKGFVEYVKENIKIDRDSILCDFGCGTGVIGLSFVSQVRHVVFIDLSPAMLEVLREDISKQSITNCTVVNHDINSYDGEKVDVLLSHMVFHHVENLESTIKGIFDALKEGGKAFLVDLRPEDGSFHAPEAVPHNGFDPSQLEALFVKSGFKAVKIVDYPALNKPGPDGNVREYPRFLLEIQK</sequence>
<dbReference type="EMBL" id="MLAK01001356">
    <property type="protein sequence ID" value="OHS94030.1"/>
    <property type="molecule type" value="Genomic_DNA"/>
</dbReference>
<evidence type="ECO:0000313" key="3">
    <source>
        <dbReference type="EMBL" id="OHS94030.1"/>
    </source>
</evidence>
<evidence type="ECO:0000259" key="2">
    <source>
        <dbReference type="Pfam" id="PF13649"/>
    </source>
</evidence>
<dbReference type="Gene3D" id="3.40.50.150">
    <property type="entry name" value="Vaccinia Virus protein VP39"/>
    <property type="match status" value="1"/>
</dbReference>
<evidence type="ECO:0000313" key="4">
    <source>
        <dbReference type="Proteomes" id="UP000179807"/>
    </source>
</evidence>
<dbReference type="CDD" id="cd02440">
    <property type="entry name" value="AdoMet_MTases"/>
    <property type="match status" value="1"/>
</dbReference>
<dbReference type="VEuPathDB" id="TrichDB:TRFO_39797"/>
<protein>
    <submittedName>
        <fullName evidence="3">S-adenosylmethionine-dependent methyltransferase</fullName>
    </submittedName>
</protein>
<dbReference type="RefSeq" id="XP_068347167.1">
    <property type="nucleotide sequence ID" value="XM_068512845.1"/>
</dbReference>
<keyword evidence="1" id="KW-0808">Transferase</keyword>
<gene>
    <name evidence="3" type="ORF">TRFO_39797</name>
</gene>
<feature type="domain" description="Methyltransferase" evidence="2">
    <location>
        <begin position="43"/>
        <end position="132"/>
    </location>
</feature>
<proteinExistence type="predicted"/>
<evidence type="ECO:0000256" key="1">
    <source>
        <dbReference type="ARBA" id="ARBA00022679"/>
    </source>
</evidence>
<keyword evidence="3" id="KW-0489">Methyltransferase</keyword>
<dbReference type="PANTHER" id="PTHR43861">
    <property type="entry name" value="TRANS-ACONITATE 2-METHYLTRANSFERASE-RELATED"/>
    <property type="match status" value="1"/>
</dbReference>
<dbReference type="OrthoDB" id="66144at2759"/>
<dbReference type="SUPFAM" id="SSF53335">
    <property type="entry name" value="S-adenosyl-L-methionine-dependent methyltransferases"/>
    <property type="match status" value="1"/>
</dbReference>
<dbReference type="GeneID" id="94847549"/>
<name>A0A1J4J3M7_9EUKA</name>